<evidence type="ECO:0000256" key="1">
    <source>
        <dbReference type="SAM" id="MobiDB-lite"/>
    </source>
</evidence>
<gene>
    <name evidence="2" type="ORF">F2P81_024033</name>
</gene>
<feature type="region of interest" description="Disordered" evidence="1">
    <location>
        <begin position="34"/>
        <end position="58"/>
    </location>
</feature>
<feature type="compositionally biased region" description="Basic and acidic residues" evidence="1">
    <location>
        <begin position="34"/>
        <end position="50"/>
    </location>
</feature>
<protein>
    <submittedName>
        <fullName evidence="2">Uncharacterized protein</fullName>
    </submittedName>
</protein>
<dbReference type="Proteomes" id="UP000438429">
    <property type="component" value="Unassembled WGS sequence"/>
</dbReference>
<evidence type="ECO:0000313" key="3">
    <source>
        <dbReference type="Proteomes" id="UP000438429"/>
    </source>
</evidence>
<organism evidence="2 3">
    <name type="scientific">Scophthalmus maximus</name>
    <name type="common">Turbot</name>
    <name type="synonym">Psetta maxima</name>
    <dbReference type="NCBI Taxonomy" id="52904"/>
    <lineage>
        <taxon>Eukaryota</taxon>
        <taxon>Metazoa</taxon>
        <taxon>Chordata</taxon>
        <taxon>Craniata</taxon>
        <taxon>Vertebrata</taxon>
        <taxon>Euteleostomi</taxon>
        <taxon>Actinopterygii</taxon>
        <taxon>Neopterygii</taxon>
        <taxon>Teleostei</taxon>
        <taxon>Neoteleostei</taxon>
        <taxon>Acanthomorphata</taxon>
        <taxon>Carangaria</taxon>
        <taxon>Pleuronectiformes</taxon>
        <taxon>Pleuronectoidei</taxon>
        <taxon>Scophthalmidae</taxon>
        <taxon>Scophthalmus</taxon>
    </lineage>
</organism>
<comment type="caution">
    <text evidence="2">The sequence shown here is derived from an EMBL/GenBank/DDBJ whole genome shotgun (WGS) entry which is preliminary data.</text>
</comment>
<dbReference type="EMBL" id="VEVO01000022">
    <property type="protein sequence ID" value="KAF0023403.1"/>
    <property type="molecule type" value="Genomic_DNA"/>
</dbReference>
<evidence type="ECO:0000313" key="2">
    <source>
        <dbReference type="EMBL" id="KAF0023403.1"/>
    </source>
</evidence>
<accession>A0A6A4RNH4</accession>
<reference evidence="2 3" key="1">
    <citation type="submission" date="2019-06" db="EMBL/GenBank/DDBJ databases">
        <title>Draft genomes of female and male turbot (Scophthalmus maximus).</title>
        <authorList>
            <person name="Xu H."/>
            <person name="Xu X.-W."/>
            <person name="Shao C."/>
            <person name="Chen S."/>
        </authorList>
    </citation>
    <scope>NUCLEOTIDE SEQUENCE [LARGE SCALE GENOMIC DNA]</scope>
    <source>
        <strain evidence="2">Ysfricsl-2016a</strain>
        <tissue evidence="2">Blood</tissue>
    </source>
</reference>
<name>A0A6A4RNH4_SCOMX</name>
<proteinExistence type="predicted"/>
<dbReference type="PANTHER" id="PTHR47331:SF1">
    <property type="entry name" value="GAG-LIKE PROTEIN"/>
    <property type="match status" value="1"/>
</dbReference>
<sequence>MNQLNVTGRNTDILLRTMGQENHVNSYKITGLQKAKERVTNTKPADKPTDEQQGLSVDDLDEAEKSVIRYEQQRYFASELTLLRKGKPVRTDSSIRKLDPILDDRIIRIGGRISKSALPTSLKNLIILPKDSHVSQLIMRDIHQQVGHRKKPYALQTRPEVLVTLFQLSKLRFAARRDSTLDHRYD</sequence>
<dbReference type="AlphaFoldDB" id="A0A6A4RNH4"/>
<dbReference type="PANTHER" id="PTHR47331">
    <property type="entry name" value="PHD-TYPE DOMAIN-CONTAINING PROTEIN"/>
    <property type="match status" value="1"/>
</dbReference>